<name>A0A922JBV3_CARIL</name>
<reference evidence="1" key="1">
    <citation type="submission" date="2021-01" db="EMBL/GenBank/DDBJ databases">
        <authorList>
            <person name="Lovell J.T."/>
            <person name="Bentley N."/>
            <person name="Bhattarai G."/>
            <person name="Jenkins J.W."/>
            <person name="Sreedasyam A."/>
            <person name="Alarcon Y."/>
            <person name="Bock C."/>
            <person name="Boston L."/>
            <person name="Carlson J."/>
            <person name="Cervantes K."/>
            <person name="Clermont K."/>
            <person name="Krom N."/>
            <person name="Kubenka K."/>
            <person name="Mamidi S."/>
            <person name="Mattison C."/>
            <person name="Monteros M."/>
            <person name="Pisani C."/>
            <person name="Plott C."/>
            <person name="Rajasekar S."/>
            <person name="Rhein H.S."/>
            <person name="Rohla C."/>
            <person name="Song M."/>
            <person name="Hilaire R.S."/>
            <person name="Shu S."/>
            <person name="Wells L."/>
            <person name="Wang X."/>
            <person name="Webber J."/>
            <person name="Heerema R.J."/>
            <person name="Klein P."/>
            <person name="Conner P."/>
            <person name="Grauke L."/>
            <person name="Grimwood J."/>
            <person name="Schmutz J."/>
            <person name="Randall J.J."/>
        </authorList>
    </citation>
    <scope>NUCLEOTIDE SEQUENCE</scope>
    <source>
        <tissue evidence="1">Leaf</tissue>
    </source>
</reference>
<accession>A0A922JBV3</accession>
<gene>
    <name evidence="1" type="ORF">I3842_08G106200</name>
</gene>
<protein>
    <submittedName>
        <fullName evidence="1">Uncharacterized protein</fullName>
    </submittedName>
</protein>
<dbReference type="EMBL" id="CM031832">
    <property type="protein sequence ID" value="KAG6700312.1"/>
    <property type="molecule type" value="Genomic_DNA"/>
</dbReference>
<dbReference type="AlphaFoldDB" id="A0A922JBV3"/>
<dbReference type="Proteomes" id="UP000811246">
    <property type="component" value="Chromosome 8"/>
</dbReference>
<organism evidence="1 2">
    <name type="scientific">Carya illinoinensis</name>
    <name type="common">Pecan</name>
    <dbReference type="NCBI Taxonomy" id="32201"/>
    <lineage>
        <taxon>Eukaryota</taxon>
        <taxon>Viridiplantae</taxon>
        <taxon>Streptophyta</taxon>
        <taxon>Embryophyta</taxon>
        <taxon>Tracheophyta</taxon>
        <taxon>Spermatophyta</taxon>
        <taxon>Magnoliopsida</taxon>
        <taxon>eudicotyledons</taxon>
        <taxon>Gunneridae</taxon>
        <taxon>Pentapetalae</taxon>
        <taxon>rosids</taxon>
        <taxon>fabids</taxon>
        <taxon>Fagales</taxon>
        <taxon>Juglandaceae</taxon>
        <taxon>Carya</taxon>
    </lineage>
</organism>
<comment type="caution">
    <text evidence="1">The sequence shown here is derived from an EMBL/GenBank/DDBJ whole genome shotgun (WGS) entry which is preliminary data.</text>
</comment>
<evidence type="ECO:0000313" key="1">
    <source>
        <dbReference type="EMBL" id="KAG6700312.1"/>
    </source>
</evidence>
<evidence type="ECO:0000313" key="2">
    <source>
        <dbReference type="Proteomes" id="UP000811246"/>
    </source>
</evidence>
<proteinExistence type="predicted"/>
<sequence length="75" mass="8236">MCLRLFGHLPTLYGHHFRIYLSTGDCGLRVLMVLCLLLQDRIQSGARVWSRVTGDVTAGGHTASIRSRSCCPCAS</sequence>